<proteinExistence type="predicted"/>
<dbReference type="EMBL" id="ML209117">
    <property type="protein sequence ID" value="TFK58988.1"/>
    <property type="molecule type" value="Genomic_DNA"/>
</dbReference>
<dbReference type="Proteomes" id="UP000308600">
    <property type="component" value="Unassembled WGS sequence"/>
</dbReference>
<gene>
    <name evidence="1" type="ORF">BDN72DRAFT_865518</name>
</gene>
<keyword evidence="2" id="KW-1185">Reference proteome</keyword>
<reference evidence="1 2" key="1">
    <citation type="journal article" date="2019" name="Nat. Ecol. Evol.">
        <title>Megaphylogeny resolves global patterns of mushroom evolution.</title>
        <authorList>
            <person name="Varga T."/>
            <person name="Krizsan K."/>
            <person name="Foldi C."/>
            <person name="Dima B."/>
            <person name="Sanchez-Garcia M."/>
            <person name="Sanchez-Ramirez S."/>
            <person name="Szollosi G.J."/>
            <person name="Szarkandi J.G."/>
            <person name="Papp V."/>
            <person name="Albert L."/>
            <person name="Andreopoulos W."/>
            <person name="Angelini C."/>
            <person name="Antonin V."/>
            <person name="Barry K.W."/>
            <person name="Bougher N.L."/>
            <person name="Buchanan P."/>
            <person name="Buyck B."/>
            <person name="Bense V."/>
            <person name="Catcheside P."/>
            <person name="Chovatia M."/>
            <person name="Cooper J."/>
            <person name="Damon W."/>
            <person name="Desjardin D."/>
            <person name="Finy P."/>
            <person name="Geml J."/>
            <person name="Haridas S."/>
            <person name="Hughes K."/>
            <person name="Justo A."/>
            <person name="Karasinski D."/>
            <person name="Kautmanova I."/>
            <person name="Kiss B."/>
            <person name="Kocsube S."/>
            <person name="Kotiranta H."/>
            <person name="LaButti K.M."/>
            <person name="Lechner B.E."/>
            <person name="Liimatainen K."/>
            <person name="Lipzen A."/>
            <person name="Lukacs Z."/>
            <person name="Mihaltcheva S."/>
            <person name="Morgado L.N."/>
            <person name="Niskanen T."/>
            <person name="Noordeloos M.E."/>
            <person name="Ohm R.A."/>
            <person name="Ortiz-Santana B."/>
            <person name="Ovrebo C."/>
            <person name="Racz N."/>
            <person name="Riley R."/>
            <person name="Savchenko A."/>
            <person name="Shiryaev A."/>
            <person name="Soop K."/>
            <person name="Spirin V."/>
            <person name="Szebenyi C."/>
            <person name="Tomsovsky M."/>
            <person name="Tulloss R.E."/>
            <person name="Uehling J."/>
            <person name="Grigoriev I.V."/>
            <person name="Vagvolgyi C."/>
            <person name="Papp T."/>
            <person name="Martin F.M."/>
            <person name="Miettinen O."/>
            <person name="Hibbett D.S."/>
            <person name="Nagy L.G."/>
        </authorList>
    </citation>
    <scope>NUCLEOTIDE SEQUENCE [LARGE SCALE GENOMIC DNA]</scope>
    <source>
        <strain evidence="1 2">NL-1719</strain>
    </source>
</reference>
<organism evidence="1 2">
    <name type="scientific">Pluteus cervinus</name>
    <dbReference type="NCBI Taxonomy" id="181527"/>
    <lineage>
        <taxon>Eukaryota</taxon>
        <taxon>Fungi</taxon>
        <taxon>Dikarya</taxon>
        <taxon>Basidiomycota</taxon>
        <taxon>Agaricomycotina</taxon>
        <taxon>Agaricomycetes</taxon>
        <taxon>Agaricomycetidae</taxon>
        <taxon>Agaricales</taxon>
        <taxon>Pluteineae</taxon>
        <taxon>Pluteaceae</taxon>
        <taxon>Pluteus</taxon>
    </lineage>
</organism>
<evidence type="ECO:0000313" key="1">
    <source>
        <dbReference type="EMBL" id="TFK58988.1"/>
    </source>
</evidence>
<accession>A0ACD2ZZH0</accession>
<name>A0ACD2ZZH0_9AGAR</name>
<evidence type="ECO:0000313" key="2">
    <source>
        <dbReference type="Proteomes" id="UP000308600"/>
    </source>
</evidence>
<sequence>MPRRCFTKEQQGVLHTKLPGFIDAQGRGRGKAYVRAIHAEFSKRWPEQEELFPGRRKINCGEELAVQALKEKREGRNSGKRGRLTGRAIQQLVRKHKNKRKRTLQSGEIYSQLYAEKVSAVYQERKTPNLSRGARLNLRRKIATELLEGESEEVKEEVEAEREKNKDGLHAEQDVDGDLDAATDDPKAAAQEYIDDLPAMLSSIIDEVGTLCPDWGFQLVAAGPMPKADNRFRVFDIYSGPKSLEGNTFSESHDGFSKSFCAPLCQKEEREKVLSALKYTITPEGSDSEDDNADQGGVSSFKSPSAPPTRRTRTPSFTGSENDKRTSPPRRAPPLLINPNAEDDDDEHSRPSSPRKSGQSGAKAAQKSRRTALDHFPISESDSSDSDFCQRDEAGPTNDDDNGTISSKRVDLGEGGEDKEDQDENQQGSDRDEDKDKDQPKSTSTKRPRRVAFEGESDSDAPNPVTSSDRHAKKRAAATAKRLETREKRRLEKEVEAAKKKEAEAAKKEVEETRQKKASADEARAKRVEAEKAAKVKTPKKKATTGGNVVEVVETNSAGTKALSGNGTKSKSKVPPQASPAPRDDQDDTVVNPPSRTNPARTNKTAASGSRRKAKPTSNDVPAPSPDASASAAVPVASIPLHRGDASPTPPPQPKRKSVASSKRPRDEPEAPSEETSGRAKRVRKAPTARDADVSFAPPPRVKRT</sequence>
<protein>
    <submittedName>
        <fullName evidence="1">Uncharacterized protein</fullName>
    </submittedName>
</protein>